<name>A0AAD4QXU4_9BILA</name>
<evidence type="ECO:0000313" key="2">
    <source>
        <dbReference type="Proteomes" id="UP001201812"/>
    </source>
</evidence>
<protein>
    <submittedName>
        <fullName evidence="1">Uncharacterized protein</fullName>
    </submittedName>
</protein>
<comment type="caution">
    <text evidence="1">The sequence shown here is derived from an EMBL/GenBank/DDBJ whole genome shotgun (WGS) entry which is preliminary data.</text>
</comment>
<dbReference type="AlphaFoldDB" id="A0AAD4QXU4"/>
<reference evidence="1" key="1">
    <citation type="submission" date="2022-01" db="EMBL/GenBank/DDBJ databases">
        <title>Genome Sequence Resource for Two Populations of Ditylenchus destructor, the Migratory Endoparasitic Phytonematode.</title>
        <authorList>
            <person name="Zhang H."/>
            <person name="Lin R."/>
            <person name="Xie B."/>
        </authorList>
    </citation>
    <scope>NUCLEOTIDE SEQUENCE</scope>
    <source>
        <strain evidence="1">BazhouSP</strain>
    </source>
</reference>
<accession>A0AAD4QXU4</accession>
<organism evidence="1 2">
    <name type="scientific">Ditylenchus destructor</name>
    <dbReference type="NCBI Taxonomy" id="166010"/>
    <lineage>
        <taxon>Eukaryota</taxon>
        <taxon>Metazoa</taxon>
        <taxon>Ecdysozoa</taxon>
        <taxon>Nematoda</taxon>
        <taxon>Chromadorea</taxon>
        <taxon>Rhabditida</taxon>
        <taxon>Tylenchina</taxon>
        <taxon>Tylenchomorpha</taxon>
        <taxon>Sphaerularioidea</taxon>
        <taxon>Anguinidae</taxon>
        <taxon>Anguininae</taxon>
        <taxon>Ditylenchus</taxon>
    </lineage>
</organism>
<dbReference type="Proteomes" id="UP001201812">
    <property type="component" value="Unassembled WGS sequence"/>
</dbReference>
<evidence type="ECO:0000313" key="1">
    <source>
        <dbReference type="EMBL" id="KAI1696955.1"/>
    </source>
</evidence>
<gene>
    <name evidence="1" type="ORF">DdX_18772</name>
</gene>
<sequence length="235" mass="27235">MFKNEITDESWPHIQHFFSHLLEPHGTVKYVSLVPFDMKIWNELKKSNPNVVGRICAVELSIEFKPLELDWVIDFSSKYCSAKILQWWFVFVDEEESDSNASKSNNKSFILTEKCLDAIVAFVGSQGNNFDKLEIIADESYNVDELAVKMVEMFQTHKDPSKMIKEISLKQSDEEGAHYQVVQNAKGFPFCLDDSESEIFKRKYKNLNSDYVLETTQSVDDTDRTIYFNVIEPTL</sequence>
<keyword evidence="2" id="KW-1185">Reference proteome</keyword>
<dbReference type="EMBL" id="JAKKPZ010000296">
    <property type="protein sequence ID" value="KAI1696955.1"/>
    <property type="molecule type" value="Genomic_DNA"/>
</dbReference>
<proteinExistence type="predicted"/>